<keyword evidence="3" id="KW-1185">Reference proteome</keyword>
<sequence length="132" mass="14819">MSFEAINCLQKLVLDRLGLQFLAHLKEMSCNNEKWLNSSAKGRSDYNYEVVPANDDDKPTTSLKFKITTESSSAWRPAHISSPASLSSRRFKELKEGLEQHTEIHPADMVEDYSDWDPVPRSGGGCNAPIPH</sequence>
<evidence type="ECO:0000313" key="3">
    <source>
        <dbReference type="Proteomes" id="UP000886885"/>
    </source>
</evidence>
<reference evidence="2" key="1">
    <citation type="journal article" date="2020" name="bioRxiv">
        <title>Hybrid origin of Populus tomentosa Carr. identified through genome sequencing and phylogenomic analysis.</title>
        <authorList>
            <person name="An X."/>
            <person name="Gao K."/>
            <person name="Chen Z."/>
            <person name="Li J."/>
            <person name="Yang X."/>
            <person name="Yang X."/>
            <person name="Zhou J."/>
            <person name="Guo T."/>
            <person name="Zhao T."/>
            <person name="Huang S."/>
            <person name="Miao D."/>
            <person name="Khan W.U."/>
            <person name="Rao P."/>
            <person name="Ye M."/>
            <person name="Lei B."/>
            <person name="Liao W."/>
            <person name="Wang J."/>
            <person name="Ji L."/>
            <person name="Li Y."/>
            <person name="Guo B."/>
            <person name="Mustafa N.S."/>
            <person name="Li S."/>
            <person name="Yun Q."/>
            <person name="Keller S.R."/>
            <person name="Mao J."/>
            <person name="Zhang R."/>
            <person name="Strauss S.H."/>
        </authorList>
    </citation>
    <scope>NUCLEOTIDE SEQUENCE</scope>
    <source>
        <strain evidence="2">GM15</strain>
        <tissue evidence="2">Leaf</tissue>
    </source>
</reference>
<protein>
    <submittedName>
        <fullName evidence="2">Uncharacterized protein</fullName>
    </submittedName>
</protein>
<gene>
    <name evidence="2" type="ORF">POTOM_007294</name>
</gene>
<feature type="region of interest" description="Disordered" evidence="1">
    <location>
        <begin position="102"/>
        <end position="132"/>
    </location>
</feature>
<organism evidence="2 3">
    <name type="scientific">Populus tomentosa</name>
    <name type="common">Chinese white poplar</name>
    <dbReference type="NCBI Taxonomy" id="118781"/>
    <lineage>
        <taxon>Eukaryota</taxon>
        <taxon>Viridiplantae</taxon>
        <taxon>Streptophyta</taxon>
        <taxon>Embryophyta</taxon>
        <taxon>Tracheophyta</taxon>
        <taxon>Spermatophyta</taxon>
        <taxon>Magnoliopsida</taxon>
        <taxon>eudicotyledons</taxon>
        <taxon>Gunneridae</taxon>
        <taxon>Pentapetalae</taxon>
        <taxon>rosids</taxon>
        <taxon>fabids</taxon>
        <taxon>Malpighiales</taxon>
        <taxon>Salicaceae</taxon>
        <taxon>Saliceae</taxon>
        <taxon>Populus</taxon>
    </lineage>
</organism>
<comment type="caution">
    <text evidence="2">The sequence shown here is derived from an EMBL/GenBank/DDBJ whole genome shotgun (WGS) entry which is preliminary data.</text>
</comment>
<dbReference type="Proteomes" id="UP000886885">
    <property type="component" value="Chromosome 2A"/>
</dbReference>
<evidence type="ECO:0000313" key="2">
    <source>
        <dbReference type="EMBL" id="KAG6785713.1"/>
    </source>
</evidence>
<dbReference type="OrthoDB" id="846356at2759"/>
<dbReference type="EMBL" id="JAAWWB010000003">
    <property type="protein sequence ID" value="KAG6785713.1"/>
    <property type="molecule type" value="Genomic_DNA"/>
</dbReference>
<dbReference type="AlphaFoldDB" id="A0A8X8A9V0"/>
<evidence type="ECO:0000256" key="1">
    <source>
        <dbReference type="SAM" id="MobiDB-lite"/>
    </source>
</evidence>
<accession>A0A8X8A9V0</accession>
<proteinExistence type="predicted"/>
<name>A0A8X8A9V0_POPTO</name>